<organism evidence="1 2">
    <name type="scientific">Sphaerisporangium melleum</name>
    <dbReference type="NCBI Taxonomy" id="321316"/>
    <lineage>
        <taxon>Bacteria</taxon>
        <taxon>Bacillati</taxon>
        <taxon>Actinomycetota</taxon>
        <taxon>Actinomycetes</taxon>
        <taxon>Streptosporangiales</taxon>
        <taxon>Streptosporangiaceae</taxon>
        <taxon>Sphaerisporangium</taxon>
    </lineage>
</organism>
<dbReference type="Proteomes" id="UP000645217">
    <property type="component" value="Unassembled WGS sequence"/>
</dbReference>
<evidence type="ECO:0000313" key="1">
    <source>
        <dbReference type="EMBL" id="GGK66476.1"/>
    </source>
</evidence>
<accession>A0A917QTC8</accession>
<sequence>MELREFFEHLSGAQRVYGQPYEKDGATVIPAVSVHAGGGFGQGDVRGQVSGGRGGGGGTIARPVGAYVIKDGRVSWEPAVDVNRIVLGAQILAGLALVVFALRSGLRRS</sequence>
<comment type="caution">
    <text evidence="1">The sequence shown here is derived from an EMBL/GenBank/DDBJ whole genome shotgun (WGS) entry which is preliminary data.</text>
</comment>
<keyword evidence="2" id="KW-1185">Reference proteome</keyword>
<protein>
    <recommendedName>
        <fullName evidence="3">Sporulation protein</fullName>
    </recommendedName>
</protein>
<dbReference type="EMBL" id="BMNT01000003">
    <property type="protein sequence ID" value="GGK66476.1"/>
    <property type="molecule type" value="Genomic_DNA"/>
</dbReference>
<reference evidence="1" key="2">
    <citation type="submission" date="2020-09" db="EMBL/GenBank/DDBJ databases">
        <authorList>
            <person name="Sun Q."/>
            <person name="Ohkuma M."/>
        </authorList>
    </citation>
    <scope>NUCLEOTIDE SEQUENCE</scope>
    <source>
        <strain evidence="1">JCM 13064</strain>
    </source>
</reference>
<reference evidence="1" key="1">
    <citation type="journal article" date="2014" name="Int. J. Syst. Evol. Microbiol.">
        <title>Complete genome sequence of Corynebacterium casei LMG S-19264T (=DSM 44701T), isolated from a smear-ripened cheese.</title>
        <authorList>
            <consortium name="US DOE Joint Genome Institute (JGI-PGF)"/>
            <person name="Walter F."/>
            <person name="Albersmeier A."/>
            <person name="Kalinowski J."/>
            <person name="Ruckert C."/>
        </authorList>
    </citation>
    <scope>NUCLEOTIDE SEQUENCE</scope>
    <source>
        <strain evidence="1">JCM 13064</strain>
    </source>
</reference>
<gene>
    <name evidence="1" type="ORF">GCM10007964_06890</name>
</gene>
<dbReference type="AlphaFoldDB" id="A0A917QTC8"/>
<name>A0A917QTC8_9ACTN</name>
<proteinExistence type="predicted"/>
<evidence type="ECO:0000313" key="2">
    <source>
        <dbReference type="Proteomes" id="UP000645217"/>
    </source>
</evidence>
<evidence type="ECO:0008006" key="3">
    <source>
        <dbReference type="Google" id="ProtNLM"/>
    </source>
</evidence>